<name>A0AAX4J5I9_9CAUD</name>
<dbReference type="Proteomes" id="UP001432163">
    <property type="component" value="Segment"/>
</dbReference>
<dbReference type="EMBL" id="OR813779">
    <property type="protein sequence ID" value="WRQ13083.1"/>
    <property type="molecule type" value="Genomic_DNA"/>
</dbReference>
<accession>A0AAX4J5I9</accession>
<protein>
    <submittedName>
        <fullName evidence="1">Uncharacterized protein</fullName>
    </submittedName>
</protein>
<reference evidence="1" key="1">
    <citation type="submission" date="2023-11" db="EMBL/GenBank/DDBJ databases">
        <title>Complete genome sequence of Vibrio virus vB_VpM-pA2SJ1.</title>
        <authorList>
            <person name="Lim S.J."/>
            <person name="Park S.Y."/>
            <person name="Kim J.H."/>
        </authorList>
    </citation>
    <scope>NUCLEOTIDE SEQUENCE</scope>
</reference>
<proteinExistence type="predicted"/>
<organism evidence="1 2">
    <name type="scientific">Vibrio phage vB_VpM-pA2SJ1</name>
    <dbReference type="NCBI Taxonomy" id="3095964"/>
    <lineage>
        <taxon>Viruses</taxon>
        <taxon>Duplodnaviria</taxon>
        <taxon>Heunggongvirae</taxon>
        <taxon>Uroviricota</taxon>
        <taxon>Caudoviricetes</taxon>
    </lineage>
</organism>
<evidence type="ECO:0000313" key="1">
    <source>
        <dbReference type="EMBL" id="WRQ13083.1"/>
    </source>
</evidence>
<evidence type="ECO:0000313" key="2">
    <source>
        <dbReference type="Proteomes" id="UP001432163"/>
    </source>
</evidence>
<sequence length="52" mass="6117">MSGLYFEDIEITYKQPPPIAMIKGYWFELSCEGRVFRYLAHKGTFWIVGVDL</sequence>